<evidence type="ECO:0000256" key="2">
    <source>
        <dbReference type="SAM" id="SignalP"/>
    </source>
</evidence>
<feature type="compositionally biased region" description="Basic residues" evidence="1">
    <location>
        <begin position="644"/>
        <end position="653"/>
    </location>
</feature>
<dbReference type="Pfam" id="PF22974">
    <property type="entry name" value="DUF7029"/>
    <property type="match status" value="1"/>
</dbReference>
<dbReference type="InterPro" id="IPR055647">
    <property type="entry name" value="DUF7223"/>
</dbReference>
<reference evidence="5 6" key="1">
    <citation type="journal article" date="2018" name="Nat. Ecol. Evol.">
        <title>Pezizomycetes genomes reveal the molecular basis of ectomycorrhizal truffle lifestyle.</title>
        <authorList>
            <person name="Murat C."/>
            <person name="Payen T."/>
            <person name="Noel B."/>
            <person name="Kuo A."/>
            <person name="Morin E."/>
            <person name="Chen J."/>
            <person name="Kohler A."/>
            <person name="Krizsan K."/>
            <person name="Balestrini R."/>
            <person name="Da Silva C."/>
            <person name="Montanini B."/>
            <person name="Hainaut M."/>
            <person name="Levati E."/>
            <person name="Barry K.W."/>
            <person name="Belfiori B."/>
            <person name="Cichocki N."/>
            <person name="Clum A."/>
            <person name="Dockter R.B."/>
            <person name="Fauchery L."/>
            <person name="Guy J."/>
            <person name="Iotti M."/>
            <person name="Le Tacon F."/>
            <person name="Lindquist E.A."/>
            <person name="Lipzen A."/>
            <person name="Malagnac F."/>
            <person name="Mello A."/>
            <person name="Molinier V."/>
            <person name="Miyauchi S."/>
            <person name="Poulain J."/>
            <person name="Riccioni C."/>
            <person name="Rubini A."/>
            <person name="Sitrit Y."/>
            <person name="Splivallo R."/>
            <person name="Traeger S."/>
            <person name="Wang M."/>
            <person name="Zifcakova L."/>
            <person name="Wipf D."/>
            <person name="Zambonelli A."/>
            <person name="Paolocci F."/>
            <person name="Nowrousian M."/>
            <person name="Ottonello S."/>
            <person name="Baldrian P."/>
            <person name="Spatafora J.W."/>
            <person name="Henrissat B."/>
            <person name="Nagy L.G."/>
            <person name="Aury J.M."/>
            <person name="Wincker P."/>
            <person name="Grigoriev I.V."/>
            <person name="Bonfante P."/>
            <person name="Martin F.M."/>
        </authorList>
    </citation>
    <scope>NUCLEOTIDE SEQUENCE [LARGE SCALE GENOMIC DNA]</scope>
    <source>
        <strain evidence="5 6">CCBAS932</strain>
    </source>
</reference>
<organism evidence="5 6">
    <name type="scientific">Morchella conica CCBAS932</name>
    <dbReference type="NCBI Taxonomy" id="1392247"/>
    <lineage>
        <taxon>Eukaryota</taxon>
        <taxon>Fungi</taxon>
        <taxon>Dikarya</taxon>
        <taxon>Ascomycota</taxon>
        <taxon>Pezizomycotina</taxon>
        <taxon>Pezizomycetes</taxon>
        <taxon>Pezizales</taxon>
        <taxon>Morchellaceae</taxon>
        <taxon>Morchella</taxon>
    </lineage>
</organism>
<evidence type="ECO:0000259" key="4">
    <source>
        <dbReference type="Pfam" id="PF23865"/>
    </source>
</evidence>
<dbReference type="InterPro" id="IPR054293">
    <property type="entry name" value="DUF7029"/>
</dbReference>
<feature type="signal peptide" evidence="2">
    <location>
        <begin position="1"/>
        <end position="23"/>
    </location>
</feature>
<dbReference type="STRING" id="1392247.A0A3N4KUJ8"/>
<dbReference type="Gene3D" id="1.20.120.20">
    <property type="entry name" value="Apolipoprotein"/>
    <property type="match status" value="1"/>
</dbReference>
<dbReference type="Proteomes" id="UP000277580">
    <property type="component" value="Unassembled WGS sequence"/>
</dbReference>
<feature type="chain" id="PRO_5018056006" evidence="2">
    <location>
        <begin position="24"/>
        <end position="669"/>
    </location>
</feature>
<dbReference type="OrthoDB" id="160645at2759"/>
<accession>A0A3N4KUJ8</accession>
<proteinExistence type="predicted"/>
<dbReference type="AlphaFoldDB" id="A0A3N4KUJ8"/>
<name>A0A3N4KUJ8_9PEZI</name>
<sequence>MLSTNFFLTLATFISFLTLRTNARTIYPREVPSNNNGGNLPTTTYELRPIRIDPLMHGLNRRSEVPPLQDFSRLVPSDQELMMYGIPLDDGTFFVANLTLSAPENSRILLMEKFEGLTSNVDCSTIGDHKLSVTLVDEEVFSYIQIWSWINEREDNQFVMITNHEGCGPAAQRAVFWVRKVDYVEEALRVDFYAVQTDWAEVAGTYSMDFGTMQLEYGNEENDENRVYGPLEKRFDLFGKIKNAFDDAGKAIKKTVTNVGKDIKKTAENVGKGVTNIVDKAKNTFNKVKDKVAVKAVEKGVGKIGTGKIGKDNLSLNIAVGKANVAKNIYTGNQGAQIVDCLNCYVTGKILMSGNMQFVQFVPKSAIFEVRPRDIGTTMKFRVFLQKNDATNPAFQFEKDVYSMNLPAINIPGVFGLGPKAELTVSFQSNVRTDADFSFGVTGSVPNNALFRKDLLNKNTPGQSGKWKGVKITPLPFELNGGAIDMKFDTGTNLVFGVGVFAIGVGSYDAGFRLRLPRIGIDLKTVTNKNGKPACAGNANKSPTGVTMKSDANIELVAVAGKDTMTVGSFSEKMLWGIKFPLPSKCFPIKDSRGKTAPAFAQTKTKSTLSKGVGLLKQVNSLKNTFSNKNKKGKAAPKKTAQPAKKKTARPAARKTAQPVANKKTAANF</sequence>
<dbReference type="InParanoid" id="A0A3N4KUJ8"/>
<evidence type="ECO:0000256" key="1">
    <source>
        <dbReference type="SAM" id="MobiDB-lite"/>
    </source>
</evidence>
<evidence type="ECO:0000313" key="6">
    <source>
        <dbReference type="Proteomes" id="UP000277580"/>
    </source>
</evidence>
<gene>
    <name evidence="5" type="ORF">P167DRAFT_587300</name>
</gene>
<feature type="domain" description="DUF7029" evidence="3">
    <location>
        <begin position="103"/>
        <end position="206"/>
    </location>
</feature>
<keyword evidence="6" id="KW-1185">Reference proteome</keyword>
<feature type="domain" description="DUF7223" evidence="4">
    <location>
        <begin position="338"/>
        <end position="587"/>
    </location>
</feature>
<keyword evidence="2" id="KW-0732">Signal</keyword>
<dbReference type="Pfam" id="PF23865">
    <property type="entry name" value="DUF7223"/>
    <property type="match status" value="1"/>
</dbReference>
<evidence type="ECO:0000259" key="3">
    <source>
        <dbReference type="Pfam" id="PF22974"/>
    </source>
</evidence>
<evidence type="ECO:0000313" key="5">
    <source>
        <dbReference type="EMBL" id="RPB13089.1"/>
    </source>
</evidence>
<protein>
    <submittedName>
        <fullName evidence="5">Uncharacterized protein</fullName>
    </submittedName>
</protein>
<feature type="region of interest" description="Disordered" evidence="1">
    <location>
        <begin position="624"/>
        <end position="669"/>
    </location>
</feature>
<dbReference type="EMBL" id="ML119125">
    <property type="protein sequence ID" value="RPB13089.1"/>
    <property type="molecule type" value="Genomic_DNA"/>
</dbReference>